<organismHost>
    <name type="scientific">Homo sapiens</name>
    <name type="common">Human</name>
    <dbReference type="NCBI Taxonomy" id="9606"/>
</organismHost>
<dbReference type="Proteomes" id="UP000109830">
    <property type="component" value="Segment"/>
</dbReference>
<comment type="subcellular location">
    <subcellularLocation>
        <location evidence="1">Host nucleus</location>
    </subcellularLocation>
</comment>
<reference evidence="11 12" key="1">
    <citation type="journal article" date="2015" name="J. Virol.">
        <title>High-throughput analysis of human cytomegalovirus genome diversity highlights the widespread occurrence of gene-disrupting mutations and pervasive recombination.</title>
        <authorList>
            <person name="Sijmons S."/>
            <person name="Thys K."/>
            <person name="Mbong Ngwese M."/>
            <person name="Van Damme E."/>
            <person name="Dvorak J."/>
            <person name="Van Loock M."/>
            <person name="Li G."/>
            <person name="Tachezy R."/>
            <person name="Busson L."/>
            <person name="Aerssens J."/>
            <person name="Van Ranst M."/>
            <person name="Maes P."/>
        </authorList>
    </citation>
    <scope>NUCLEOTIDE SEQUENCE [LARGE SCALE GENOMIC DNA]</scope>
    <source>
        <strain evidence="11">BE/32/2010</strain>
    </source>
</reference>
<evidence type="ECO:0000313" key="12">
    <source>
        <dbReference type="Proteomes" id="UP000109830"/>
    </source>
</evidence>
<organism evidence="11 12">
    <name type="scientific">Human cytomegalovirus</name>
    <name type="common">HHV-5</name>
    <name type="synonym">Human herpesvirus 5</name>
    <dbReference type="NCBI Taxonomy" id="10359"/>
    <lineage>
        <taxon>Viruses</taxon>
        <taxon>Duplodnaviria</taxon>
        <taxon>Heunggongvirae</taxon>
        <taxon>Peploviricota</taxon>
        <taxon>Herviviricetes</taxon>
        <taxon>Herpesvirales</taxon>
        <taxon>Orthoherpesviridae</taxon>
        <taxon>Betaherpesvirinae</taxon>
        <taxon>Cytomegalovirus</taxon>
        <taxon>Cytomegalovirus humanbeta5</taxon>
    </lineage>
</organism>
<evidence type="ECO:0000256" key="1">
    <source>
        <dbReference type="ARBA" id="ARBA00004147"/>
    </source>
</evidence>
<proteinExistence type="predicted"/>
<evidence type="ECO:0000256" key="10">
    <source>
        <dbReference type="SAM" id="MobiDB-lite"/>
    </source>
</evidence>
<keyword evidence="9" id="KW-1078">G1/S host cell cycle checkpoint dysregulation by virus</keyword>
<sequence length="491" mass="55038">MESSAKRKMDPDNPDEGPSSKVPRPETPVTKATTFLQTMLRKEVNSQLSLGDPLFPELAEESLKTFEQVTEDCNENPEKDVLAELVKQIKVRVDMVRHRIKEHMLKKYAQTEEKFTGAFNMMGGCLQNALDILDKVHEPFEEMKCIGLTMQSMYENYIVPEDKREMWMACIKELHDVSKGAANKLGGALKAKARAKKDELRRKMMYMCYRNIEFFTKNSAFPKTTNGCSQAMAALQNLPQCSPDEIMAYAQKIFKILDEERDKVLTHIDHIFMDILTTCVETMCNEYKVTSDACMMTMYGGISLLSEFCRVLCCYVLEETSVMLAKRPLITKPEVISVMKRRIEEICMKVFAQYILGADPLRVCSPSVDDLRAIAEESDEEDAIVAYTLATAGASSSDSLVSPPESPVPATIPLSSVIVAENSDQEESEQSDEEEEEGAQEEREDTVSVKSEPVSEIEEVAPEEEEDGAEEPTASGGKSTHPMVTRSKADQ</sequence>
<keyword evidence="4" id="KW-0244">Early protein</keyword>
<evidence type="ECO:0000256" key="7">
    <source>
        <dbReference type="ARBA" id="ARBA00022843"/>
    </source>
</evidence>
<evidence type="ECO:0000256" key="2">
    <source>
        <dbReference type="ARBA" id="ARBA00022499"/>
    </source>
</evidence>
<name>A0A0G2T6P9_HCMV</name>
<evidence type="ECO:0000256" key="3">
    <source>
        <dbReference type="ARBA" id="ARBA00022504"/>
    </source>
</evidence>
<keyword evidence="6" id="KW-0945">Host-virus interaction</keyword>
<dbReference type="Pfam" id="PF07340">
    <property type="entry name" value="Herpes_IE1"/>
    <property type="match status" value="1"/>
</dbReference>
<evidence type="ECO:0000256" key="5">
    <source>
        <dbReference type="ARBA" id="ARBA00022562"/>
    </source>
</evidence>
<feature type="region of interest" description="Disordered" evidence="10">
    <location>
        <begin position="421"/>
        <end position="491"/>
    </location>
</feature>
<protein>
    <submittedName>
        <fullName evidence="11">Regulatory protein IE1</fullName>
    </submittedName>
</protein>
<feature type="region of interest" description="Disordered" evidence="10">
    <location>
        <begin position="1"/>
        <end position="30"/>
    </location>
</feature>
<keyword evidence="3" id="KW-1121">Modulation of host cell cycle by virus</keyword>
<keyword evidence="7" id="KW-0832">Ubl conjugation</keyword>
<evidence type="ECO:0000256" key="8">
    <source>
        <dbReference type="ARBA" id="ARBA00023159"/>
    </source>
</evidence>
<dbReference type="GO" id="GO:0039645">
    <property type="term" value="P:symbiont-mediated perturbation of host cell cycle G1/S transition checkpoint"/>
    <property type="evidence" value="ECO:0007669"/>
    <property type="project" value="UniProtKB-KW"/>
</dbReference>
<feature type="compositionally biased region" description="Basic and acidic residues" evidence="10">
    <location>
        <begin position="1"/>
        <end position="11"/>
    </location>
</feature>
<evidence type="ECO:0000256" key="4">
    <source>
        <dbReference type="ARBA" id="ARBA00022518"/>
    </source>
</evidence>
<gene>
    <name evidence="11" type="primary">UL123</name>
</gene>
<keyword evidence="2" id="KW-1017">Isopeptide bond</keyword>
<evidence type="ECO:0000313" key="11">
    <source>
        <dbReference type="EMBL" id="AKI07828.1"/>
    </source>
</evidence>
<dbReference type="EMBL" id="KP745634">
    <property type="protein sequence ID" value="AKI07828.1"/>
    <property type="molecule type" value="Genomic_DNA"/>
</dbReference>
<evidence type="ECO:0000256" key="6">
    <source>
        <dbReference type="ARBA" id="ARBA00022581"/>
    </source>
</evidence>
<dbReference type="GO" id="GO:0039695">
    <property type="term" value="P:DNA-templated viral transcription"/>
    <property type="evidence" value="ECO:0007669"/>
    <property type="project" value="InterPro"/>
</dbReference>
<evidence type="ECO:0000256" key="9">
    <source>
        <dbReference type="ARBA" id="ARBA00023309"/>
    </source>
</evidence>
<feature type="compositionally biased region" description="Acidic residues" evidence="10">
    <location>
        <begin position="423"/>
        <end position="444"/>
    </location>
</feature>
<feature type="compositionally biased region" description="Acidic residues" evidence="10">
    <location>
        <begin position="455"/>
        <end position="470"/>
    </location>
</feature>
<dbReference type="GO" id="GO:0042025">
    <property type="term" value="C:host cell nucleus"/>
    <property type="evidence" value="ECO:0007669"/>
    <property type="project" value="UniProtKB-SubCell"/>
</dbReference>
<keyword evidence="8" id="KW-0010">Activator</keyword>
<keyword evidence="5" id="KW-1048">Host nucleus</keyword>
<dbReference type="InterPro" id="IPR010855">
    <property type="entry name" value="Cytomega_IE1/IE2"/>
</dbReference>
<accession>A0A0G2T6P9</accession>